<dbReference type="AlphaFoldDB" id="A0A6V7Q3Q1"/>
<dbReference type="PANTHER" id="PTHR46148:SF60">
    <property type="entry name" value="CHROMO DOMAIN-CONTAINING PROTEIN"/>
    <property type="match status" value="1"/>
</dbReference>
<evidence type="ECO:0000256" key="1">
    <source>
        <dbReference type="SAM" id="MobiDB-lite"/>
    </source>
</evidence>
<dbReference type="PANTHER" id="PTHR46148">
    <property type="entry name" value="CHROMO DOMAIN-CONTAINING PROTEIN"/>
    <property type="match status" value="1"/>
</dbReference>
<dbReference type="InterPro" id="IPR056924">
    <property type="entry name" value="SH3_Tf2-1"/>
</dbReference>
<organism evidence="4">
    <name type="scientific">Ananas comosus var. bracteatus</name>
    <name type="common">red pineapple</name>
    <dbReference type="NCBI Taxonomy" id="296719"/>
    <lineage>
        <taxon>Eukaryota</taxon>
        <taxon>Viridiplantae</taxon>
        <taxon>Streptophyta</taxon>
        <taxon>Embryophyta</taxon>
        <taxon>Tracheophyta</taxon>
        <taxon>Spermatophyta</taxon>
        <taxon>Magnoliopsida</taxon>
        <taxon>Liliopsida</taxon>
        <taxon>Poales</taxon>
        <taxon>Bromeliaceae</taxon>
        <taxon>Bromelioideae</taxon>
        <taxon>Ananas</taxon>
    </lineage>
</organism>
<dbReference type="Pfam" id="PF24626">
    <property type="entry name" value="SH3_Tf2-1"/>
    <property type="match status" value="1"/>
</dbReference>
<sequence length="317" mass="36987">MKRLEDLLLQQTAVREAQASTPPIPVEAVAPRGSSPALDTSRMTPVVAPQEEVISAAPAQVPLAGAVFPVMVEGEERERLMDRLNEFRRYSPKIFDGEKAGHWIVEKWFMHMEKLFRDAFMEERDRDNPYTELVAISWKRFKELLLEHYFPDSVKRKMEQDLRGMRQEDRTVAEYEREFSQLLHCVPFVVRDDEDKARLTDQRDQEIRDSGKVEPLVIGPYEILERVGLVAYRLALPPNLSGIHDIFHVSVLRKCIFDPAHVLDATPIELRDDLTFEEQPVRILAREVRKLRNRNFSYVKVLWSNHEEREATLIERS</sequence>
<evidence type="ECO:0000313" key="4">
    <source>
        <dbReference type="EMBL" id="CAD1837537.1"/>
    </source>
</evidence>
<protein>
    <submittedName>
        <fullName evidence="4">Uncharacterized protein</fullName>
    </submittedName>
</protein>
<dbReference type="EMBL" id="LR862132">
    <property type="protein sequence ID" value="CAD1837537.1"/>
    <property type="molecule type" value="Genomic_DNA"/>
</dbReference>
<name>A0A6V7Q3Q1_ANACO</name>
<feature type="domain" description="Retrotransposon gag" evidence="2">
    <location>
        <begin position="128"/>
        <end position="197"/>
    </location>
</feature>
<feature type="region of interest" description="Disordered" evidence="1">
    <location>
        <begin position="16"/>
        <end position="42"/>
    </location>
</feature>
<evidence type="ECO:0000259" key="3">
    <source>
        <dbReference type="Pfam" id="PF24626"/>
    </source>
</evidence>
<evidence type="ECO:0000259" key="2">
    <source>
        <dbReference type="Pfam" id="PF03732"/>
    </source>
</evidence>
<dbReference type="Pfam" id="PF03732">
    <property type="entry name" value="Retrotrans_gag"/>
    <property type="match status" value="1"/>
</dbReference>
<feature type="domain" description="Tf2-1-like SH3-like" evidence="3">
    <location>
        <begin position="205"/>
        <end position="255"/>
    </location>
</feature>
<gene>
    <name evidence="4" type="ORF">CB5_LOCUS20748</name>
</gene>
<proteinExistence type="predicted"/>
<reference evidence="4" key="1">
    <citation type="submission" date="2020-07" db="EMBL/GenBank/DDBJ databases">
        <authorList>
            <person name="Lin J."/>
        </authorList>
    </citation>
    <scope>NUCLEOTIDE SEQUENCE</scope>
</reference>
<accession>A0A6V7Q3Q1</accession>
<dbReference type="InterPro" id="IPR005162">
    <property type="entry name" value="Retrotrans_gag_dom"/>
</dbReference>